<dbReference type="Gene3D" id="3.40.50.150">
    <property type="entry name" value="Vaccinia Virus protein VP39"/>
    <property type="match status" value="1"/>
</dbReference>
<gene>
    <name evidence="5" type="ORF">FEE95_11515</name>
</gene>
<dbReference type="GO" id="GO:0032259">
    <property type="term" value="P:methylation"/>
    <property type="evidence" value="ECO:0007669"/>
    <property type="project" value="UniProtKB-KW"/>
</dbReference>
<dbReference type="CDD" id="cd02440">
    <property type="entry name" value="AdoMet_MTases"/>
    <property type="match status" value="1"/>
</dbReference>
<keyword evidence="3 5" id="KW-0808">Transferase</keyword>
<evidence type="ECO:0000313" key="5">
    <source>
        <dbReference type="EMBL" id="TMM57112.1"/>
    </source>
</evidence>
<accession>A0A5S3PQX4</accession>
<proteinExistence type="inferred from homology"/>
<comment type="caution">
    <text evidence="5">The sequence shown here is derived from an EMBL/GenBank/DDBJ whole genome shotgun (WGS) entry which is preliminary data.</text>
</comment>
<dbReference type="OrthoDB" id="9810615at2"/>
<dbReference type="PANTHER" id="PTHR44942">
    <property type="entry name" value="METHYLTRANSF_11 DOMAIN-CONTAINING PROTEIN"/>
    <property type="match status" value="1"/>
</dbReference>
<protein>
    <submittedName>
        <fullName evidence="5">Class I SAM-dependent methyltransferase</fullName>
    </submittedName>
</protein>
<keyword evidence="6" id="KW-1185">Reference proteome</keyword>
<organism evidence="5 6">
    <name type="scientific">Maribacter algarum</name>
    <name type="common">ex Zhang et al. 2020</name>
    <dbReference type="NCBI Taxonomy" id="2578118"/>
    <lineage>
        <taxon>Bacteria</taxon>
        <taxon>Pseudomonadati</taxon>
        <taxon>Bacteroidota</taxon>
        <taxon>Flavobacteriia</taxon>
        <taxon>Flavobacteriales</taxon>
        <taxon>Flavobacteriaceae</taxon>
        <taxon>Maribacter</taxon>
    </lineage>
</organism>
<comment type="similarity">
    <text evidence="1">Belongs to the methyltransferase superfamily.</text>
</comment>
<feature type="domain" description="Methyltransferase type 11" evidence="4">
    <location>
        <begin position="57"/>
        <end position="150"/>
    </location>
</feature>
<dbReference type="InterPro" id="IPR013216">
    <property type="entry name" value="Methyltransf_11"/>
</dbReference>
<dbReference type="GO" id="GO:0008757">
    <property type="term" value="F:S-adenosylmethionine-dependent methyltransferase activity"/>
    <property type="evidence" value="ECO:0007669"/>
    <property type="project" value="InterPro"/>
</dbReference>
<dbReference type="EMBL" id="VATY01000002">
    <property type="protein sequence ID" value="TMM57112.1"/>
    <property type="molecule type" value="Genomic_DNA"/>
</dbReference>
<name>A0A5S3PQX4_9FLAO</name>
<dbReference type="RefSeq" id="WP_138658094.1">
    <property type="nucleotide sequence ID" value="NZ_VATY01000002.1"/>
</dbReference>
<evidence type="ECO:0000259" key="4">
    <source>
        <dbReference type="Pfam" id="PF08241"/>
    </source>
</evidence>
<dbReference type="Proteomes" id="UP000310314">
    <property type="component" value="Unassembled WGS sequence"/>
</dbReference>
<evidence type="ECO:0000256" key="3">
    <source>
        <dbReference type="ARBA" id="ARBA00022679"/>
    </source>
</evidence>
<dbReference type="InterPro" id="IPR029063">
    <property type="entry name" value="SAM-dependent_MTases_sf"/>
</dbReference>
<dbReference type="PANTHER" id="PTHR44942:SF4">
    <property type="entry name" value="METHYLTRANSFERASE TYPE 11 DOMAIN-CONTAINING PROTEIN"/>
    <property type="match status" value="1"/>
</dbReference>
<dbReference type="AlphaFoldDB" id="A0A5S3PQX4"/>
<sequence>MKTDAKDLKLLPLTSLIKTGEVDHADWNYRPVLGTISCSRFRLVKKMLVEKHGERLLEIGYGSGVFLPELANHADKVYGVDIHEKTAEVAERLLEVNVDAELVSGGAEKMKWENNSFDFVVAVSALEFVSDLDAVCREVKRILKPNGSFMVVTPGKSPLLDFGLKVLTGKSAKEDFADRREIILPTLLKHFSTKQKLTYPRHGASLVKLYTALELTPLAD</sequence>
<keyword evidence="2 5" id="KW-0489">Methyltransferase</keyword>
<evidence type="ECO:0000256" key="1">
    <source>
        <dbReference type="ARBA" id="ARBA00008361"/>
    </source>
</evidence>
<evidence type="ECO:0000313" key="6">
    <source>
        <dbReference type="Proteomes" id="UP000310314"/>
    </source>
</evidence>
<reference evidence="5 6" key="1">
    <citation type="submission" date="2019-05" db="EMBL/GenBank/DDBJ databases">
        <authorList>
            <person name="Zhang J.-Y."/>
            <person name="Feg X."/>
            <person name="Du Z.-J."/>
        </authorList>
    </citation>
    <scope>NUCLEOTIDE SEQUENCE [LARGE SCALE GENOMIC DNA]</scope>
    <source>
        <strain evidence="5 6">RZ26</strain>
    </source>
</reference>
<evidence type="ECO:0000256" key="2">
    <source>
        <dbReference type="ARBA" id="ARBA00022603"/>
    </source>
</evidence>
<dbReference type="Pfam" id="PF08241">
    <property type="entry name" value="Methyltransf_11"/>
    <property type="match status" value="1"/>
</dbReference>
<dbReference type="InterPro" id="IPR051052">
    <property type="entry name" value="Diverse_substrate_MTase"/>
</dbReference>
<dbReference type="SUPFAM" id="SSF53335">
    <property type="entry name" value="S-adenosyl-L-methionine-dependent methyltransferases"/>
    <property type="match status" value="1"/>
</dbReference>